<dbReference type="SUPFAM" id="SSF48452">
    <property type="entry name" value="TPR-like"/>
    <property type="match status" value="2"/>
</dbReference>
<dbReference type="Proteomes" id="UP000669179">
    <property type="component" value="Unassembled WGS sequence"/>
</dbReference>
<dbReference type="AlphaFoldDB" id="A0A939P9A3"/>
<proteinExistence type="predicted"/>
<comment type="caution">
    <text evidence="1">The sequence shown here is derived from an EMBL/GenBank/DDBJ whole genome shotgun (WGS) entry which is preliminary data.</text>
</comment>
<protein>
    <submittedName>
        <fullName evidence="1">Tetratricopeptide repeat protein</fullName>
    </submittedName>
</protein>
<dbReference type="InterPro" id="IPR019734">
    <property type="entry name" value="TPR_rpt"/>
</dbReference>
<dbReference type="InterPro" id="IPR011990">
    <property type="entry name" value="TPR-like_helical_dom_sf"/>
</dbReference>
<dbReference type="PANTHER" id="PTHR47691">
    <property type="entry name" value="REGULATOR-RELATED"/>
    <property type="match status" value="1"/>
</dbReference>
<dbReference type="InterPro" id="IPR027417">
    <property type="entry name" value="P-loop_NTPase"/>
</dbReference>
<dbReference type="SUPFAM" id="SSF52540">
    <property type="entry name" value="P-loop containing nucleoside triphosphate hydrolases"/>
    <property type="match status" value="1"/>
</dbReference>
<dbReference type="Pfam" id="PF13424">
    <property type="entry name" value="TPR_12"/>
    <property type="match status" value="1"/>
</dbReference>
<evidence type="ECO:0000313" key="1">
    <source>
        <dbReference type="EMBL" id="MBO2448346.1"/>
    </source>
</evidence>
<dbReference type="RefSeq" id="WP_208255985.1">
    <property type="nucleotide sequence ID" value="NZ_JAGEOJ010000005.1"/>
</dbReference>
<accession>A0A939P9A3</accession>
<dbReference type="PRINTS" id="PR00364">
    <property type="entry name" value="DISEASERSIST"/>
</dbReference>
<keyword evidence="2" id="KW-1185">Reference proteome</keyword>
<dbReference type="EMBL" id="JAGEOJ010000005">
    <property type="protein sequence ID" value="MBO2448346.1"/>
    <property type="molecule type" value="Genomic_DNA"/>
</dbReference>
<dbReference type="SMART" id="SM00028">
    <property type="entry name" value="TPR"/>
    <property type="match status" value="5"/>
</dbReference>
<evidence type="ECO:0000313" key="2">
    <source>
        <dbReference type="Proteomes" id="UP000669179"/>
    </source>
</evidence>
<gene>
    <name evidence="1" type="ORF">J4573_14670</name>
</gene>
<reference evidence="1" key="1">
    <citation type="submission" date="2021-03" db="EMBL/GenBank/DDBJ databases">
        <authorList>
            <person name="Kanchanasin P."/>
            <person name="Saeng-In P."/>
            <person name="Phongsopitanun W."/>
            <person name="Yuki M."/>
            <person name="Kudo T."/>
            <person name="Ohkuma M."/>
            <person name="Tanasupawat S."/>
        </authorList>
    </citation>
    <scope>NUCLEOTIDE SEQUENCE</scope>
    <source>
        <strain evidence="1">GKU 128</strain>
    </source>
</reference>
<name>A0A939P9A3_9ACTN</name>
<sequence>MAAQAELDLLRSFCADLRSLWVEAGGPSLRALERHLSLSKSQVGAILNGRIRRPPDWQVVSTLVECINRHAAEHGRAERLSLRTGVEEHWRPRHGLLEHAFGNAAVRGPEERVAQASPVVPAMLPPAVAGFAGRRELLAVLDDLLASRAELGPAVLITAVGGTAGVGKTALAVHWAHRVADDFPDGQLYVNLRGFDPGGAALGPSEALRGFLNALGVAAERTPDDLTGQIGLYRSLMAGRRMLIVLDNARDVDQVRPLLPGGVGSMVVVTSRNRLTPLVVTEGARSVSLDLLSGEEARELLERRLGRPLADDGSVEEIIARCARLPLALAVVAARAATDPNLPLSRLAAELRDRAGALDTLQGGDAATDVRAVFSWSYRSLSLEAARLFRLLGLHPSADFGAAVAISLAGDPPSVTRAALGELTRAHLVAERSPGRYEFHDLLRAYAAEQAAAGDEQGSAVHRMLDHYVHTAHQAGVLMDPHRYVGDSPDEPESGVAPEELGEAEAALDWFGKEYRTLLAAIDQAAESGFALHAWQLARAMTNYQYRRGHWHELIASHRVALTSAEQAGDLLGQAHAWRGIANALWSLGRLDESRVGMEAALELFGQVDDHDGMGVMQENLAWAAWHVGDPTDALVHARQSLALHRGTGRLAGQARALGTIGWVLVQLGDPVEAIRQCEQALEPQLRLGDTFGLANTWEILGLAHAGARDHGEAARCHRRALELFRATGHLAGQAGALDNIGDALQATGDVAAAQAAWSEAIAIFEEFADSEAARVRAKLDQRALVSGAVRQ</sequence>
<dbReference type="Gene3D" id="3.40.50.300">
    <property type="entry name" value="P-loop containing nucleotide triphosphate hydrolases"/>
    <property type="match status" value="1"/>
</dbReference>
<dbReference type="Gene3D" id="1.25.40.10">
    <property type="entry name" value="Tetratricopeptide repeat domain"/>
    <property type="match status" value="2"/>
</dbReference>
<organism evidence="1 2">
    <name type="scientific">Actinomadura barringtoniae</name>
    <dbReference type="NCBI Taxonomy" id="1427535"/>
    <lineage>
        <taxon>Bacteria</taxon>
        <taxon>Bacillati</taxon>
        <taxon>Actinomycetota</taxon>
        <taxon>Actinomycetes</taxon>
        <taxon>Streptosporangiales</taxon>
        <taxon>Thermomonosporaceae</taxon>
        <taxon>Actinomadura</taxon>
    </lineage>
</organism>
<dbReference type="PANTHER" id="PTHR47691:SF3">
    <property type="entry name" value="HTH-TYPE TRANSCRIPTIONAL REGULATOR RV0890C-RELATED"/>
    <property type="match status" value="1"/>
</dbReference>